<keyword evidence="1" id="KW-0175">Coiled coil</keyword>
<feature type="compositionally biased region" description="Acidic residues" evidence="2">
    <location>
        <begin position="840"/>
        <end position="866"/>
    </location>
</feature>
<dbReference type="PANTHER" id="PTHR24149:SF14">
    <property type="entry name" value="ANKYRIN REPEAT DOMAIN 12"/>
    <property type="match status" value="1"/>
</dbReference>
<feature type="compositionally biased region" description="Basic and acidic residues" evidence="2">
    <location>
        <begin position="942"/>
        <end position="962"/>
    </location>
</feature>
<dbReference type="PANTHER" id="PTHR24149">
    <property type="entry name" value="ANKYRIN REPEAT DOMAIN-CONTAINING PROTEIN 12"/>
    <property type="match status" value="1"/>
</dbReference>
<feature type="compositionally biased region" description="Basic and acidic residues" evidence="2">
    <location>
        <begin position="1061"/>
        <end position="1098"/>
    </location>
</feature>
<evidence type="ECO:0000256" key="2">
    <source>
        <dbReference type="SAM" id="MobiDB-lite"/>
    </source>
</evidence>
<feature type="compositionally biased region" description="Basic and acidic residues" evidence="2">
    <location>
        <begin position="1146"/>
        <end position="1207"/>
    </location>
</feature>
<feature type="non-terminal residue" evidence="3">
    <location>
        <position position="1214"/>
    </location>
</feature>
<dbReference type="InterPro" id="IPR053210">
    <property type="entry name" value="ANKRD12"/>
</dbReference>
<proteinExistence type="predicted"/>
<feature type="compositionally biased region" description="Basic and acidic residues" evidence="2">
    <location>
        <begin position="1026"/>
        <end position="1054"/>
    </location>
</feature>
<sequence>MVFVYGVGEVRERARGSNYSSGMSDPKRDRDSDRDSLTGWTLIDREGTPEDSTGDGPQQDEDEDGSDSNVAPEGAGAVVVDEEEEDVDEEESGCGMEEEEDGGDEEALSDDLVSMGQRVQDIKGESVKASSGSDSSDIETLECPDSDDFYEDHALAYDSMHSSLFSSSLCSFTFVGGSDEGDVESLASTDISVLDAEKEKLVEEETDLSLASSPSLPDDLPAIKPDTQYRHTPDKDLNSRLNVVVALTLACVLGLGIGHFLGLMALSVDEESEGWSSRTVWQESLNSAQVRRLRELQDDLVSCMNTPLQASPHSAPEFSLDTSSASIMDQYQAEADSDNPNYQSASFIPVLTNGDDDGVLNDESFVESLIMPLEDAGVVLNPSRRNVDRSFVHGKPNGPKLTDPTFTIPDLMHDKPNLVADQHMEPVREIQEILNTIPDPYVSTNMETLAANDAEYSSSPLPVSSENVEVFLEVEETEPSFESLTSRDTNLLCERSSAVELPHLDQSLPSGCASSQSSEDLSGEVEEDLATVLPSSIVDELQVLEALNIENENLESEVIQLQQENIAPIKIRGKDGKYARDLRERINRLVVDNEELRLAIGKLQYANLPDGDPDAFTSAVEKNFNLRLAVGKLTHLGPDLNALRVSANDLQSENEELKIQVGKLRYQQQPLPQELNALARDLEKLKKTVEEASFKRNVLSAIQTLHEFDEGSFAEKIDVATDVFEDLIPGNVKLSSPVQQKLNVVRSKFSQIRASLSRKWEKLKELSHPRKIVAVGRDTLTKMNRVIVNVVNKMKEIGQVNIMKRGKVSVEKTISTLAEHLTALGSQFDKTWKDLEAEVVEETEDDPELMDEEDVGEDEEDPEEPEVLVAVPEEIEVTADEEEEKLMEEEDEEQVEDEEEVEEETVAEVEEETVAEEVEEETVAEEEEPKEEEDDDDDEEVVTEKVRGEILEGKEEPEKAVQEEDAASSGPSSAATMSQKGGNGGRRGGDKKKLPDDKKEKKIKKKKEKEEEKKHEGKRHRSRRNRLSEKEEKKEKKNAQKKENEEKESKEKQNKNNQENSKSRDKKNGNKDNEDKSRGHYQRNGKDRNIQEREENKRYYKGQYNKEYTGPKKAFIRRRGKNHTQHYNGDWVIKRATGREHKRKESNKADWLFERAKDRNNIRNREHKADWQFDRAQGRKDLRHDDYKKDRLQDHDTYGHTKYEKHETRRRYIK</sequence>
<organism evidence="3 4">
    <name type="scientific">Homarus americanus</name>
    <name type="common">American lobster</name>
    <dbReference type="NCBI Taxonomy" id="6706"/>
    <lineage>
        <taxon>Eukaryota</taxon>
        <taxon>Metazoa</taxon>
        <taxon>Ecdysozoa</taxon>
        <taxon>Arthropoda</taxon>
        <taxon>Crustacea</taxon>
        <taxon>Multicrustacea</taxon>
        <taxon>Malacostraca</taxon>
        <taxon>Eumalacostraca</taxon>
        <taxon>Eucarida</taxon>
        <taxon>Decapoda</taxon>
        <taxon>Pleocyemata</taxon>
        <taxon>Astacidea</taxon>
        <taxon>Nephropoidea</taxon>
        <taxon>Nephropidae</taxon>
        <taxon>Homarus</taxon>
    </lineage>
</organism>
<feature type="compositionally biased region" description="Basic and acidic residues" evidence="2">
    <location>
        <begin position="25"/>
        <end position="36"/>
    </location>
</feature>
<dbReference type="EMBL" id="JAHLQT010034478">
    <property type="protein sequence ID" value="KAG7158731.1"/>
    <property type="molecule type" value="Genomic_DNA"/>
</dbReference>
<feature type="region of interest" description="Disordered" evidence="2">
    <location>
        <begin position="840"/>
        <end position="1214"/>
    </location>
</feature>
<feature type="compositionally biased region" description="Basic residues" evidence="2">
    <location>
        <begin position="1016"/>
        <end position="1025"/>
    </location>
</feature>
<evidence type="ECO:0000313" key="3">
    <source>
        <dbReference type="EMBL" id="KAG7158731.1"/>
    </source>
</evidence>
<dbReference type="GO" id="GO:0005654">
    <property type="term" value="C:nucleoplasm"/>
    <property type="evidence" value="ECO:0007669"/>
    <property type="project" value="TreeGrafter"/>
</dbReference>
<keyword evidence="4" id="KW-1185">Reference proteome</keyword>
<name>A0A8J5JJZ0_HOMAM</name>
<feature type="compositionally biased region" description="Basic and acidic residues" evidence="2">
    <location>
        <begin position="987"/>
        <end position="1000"/>
    </location>
</feature>
<feature type="region of interest" description="Disordered" evidence="2">
    <location>
        <begin position="1"/>
        <end position="139"/>
    </location>
</feature>
<feature type="coiled-coil region" evidence="1">
    <location>
        <begin position="537"/>
        <end position="599"/>
    </location>
</feature>
<dbReference type="AlphaFoldDB" id="A0A8J5JJZ0"/>
<evidence type="ECO:0000313" key="4">
    <source>
        <dbReference type="Proteomes" id="UP000747542"/>
    </source>
</evidence>
<protein>
    <submittedName>
        <fullName evidence="3">Dynein heavy chain-like 15</fullName>
    </submittedName>
</protein>
<gene>
    <name evidence="3" type="primary">Dnah-L15</name>
    <name evidence="3" type="ORF">Hamer_G011401</name>
</gene>
<accession>A0A8J5JJZ0</accession>
<feature type="coiled-coil region" evidence="1">
    <location>
        <begin position="640"/>
        <end position="695"/>
    </location>
</feature>
<feature type="compositionally biased region" description="Polar residues" evidence="2">
    <location>
        <begin position="969"/>
        <end position="979"/>
    </location>
</feature>
<reference evidence="3" key="1">
    <citation type="journal article" date="2021" name="Sci. Adv.">
        <title>The American lobster genome reveals insights on longevity, neural, and immune adaptations.</title>
        <authorList>
            <person name="Polinski J.M."/>
            <person name="Zimin A.V."/>
            <person name="Clark K.F."/>
            <person name="Kohn A.B."/>
            <person name="Sadowski N."/>
            <person name="Timp W."/>
            <person name="Ptitsyn A."/>
            <person name="Khanna P."/>
            <person name="Romanova D.Y."/>
            <person name="Williams P."/>
            <person name="Greenwood S.J."/>
            <person name="Moroz L.L."/>
            <person name="Walt D.R."/>
            <person name="Bodnar A.G."/>
        </authorList>
    </citation>
    <scope>NUCLEOTIDE SEQUENCE</scope>
    <source>
        <strain evidence="3">GMGI-L3</strain>
    </source>
</reference>
<feature type="compositionally biased region" description="Acidic residues" evidence="2">
    <location>
        <begin position="80"/>
        <end position="109"/>
    </location>
</feature>
<dbReference type="Proteomes" id="UP000747542">
    <property type="component" value="Unassembled WGS sequence"/>
</dbReference>
<feature type="compositionally biased region" description="Acidic residues" evidence="2">
    <location>
        <begin position="873"/>
        <end position="941"/>
    </location>
</feature>
<feature type="compositionally biased region" description="Basic residues" evidence="2">
    <location>
        <begin position="1114"/>
        <end position="1124"/>
    </location>
</feature>
<comment type="caution">
    <text evidence="3">The sequence shown here is derived from an EMBL/GenBank/DDBJ whole genome shotgun (WGS) entry which is preliminary data.</text>
</comment>
<evidence type="ECO:0000256" key="1">
    <source>
        <dbReference type="SAM" id="Coils"/>
    </source>
</evidence>